<protein>
    <recommendedName>
        <fullName evidence="3">Sulfotransferase</fullName>
    </recommendedName>
</protein>
<dbReference type="Proteomes" id="UP000034883">
    <property type="component" value="Chromosome"/>
</dbReference>
<reference evidence="1 2" key="1">
    <citation type="submission" date="2015-03" db="EMBL/GenBank/DDBJ databases">
        <title>Genome assembly of Sandaracinus amylolyticus DSM 53668.</title>
        <authorList>
            <person name="Sharma G."/>
            <person name="Subramanian S."/>
        </authorList>
    </citation>
    <scope>NUCLEOTIDE SEQUENCE [LARGE SCALE GENOMIC DNA]</scope>
    <source>
        <strain evidence="1 2">DSM 53668</strain>
    </source>
</reference>
<dbReference type="InterPro" id="IPR052736">
    <property type="entry name" value="Stf3_sulfotransferase"/>
</dbReference>
<dbReference type="AlphaFoldDB" id="A0A0F6W5Z1"/>
<dbReference type="STRING" id="927083.DB32_005499"/>
<dbReference type="RefSeq" id="WP_053235505.1">
    <property type="nucleotide sequence ID" value="NZ_CP011125.1"/>
</dbReference>
<organism evidence="1 2">
    <name type="scientific">Sandaracinus amylolyticus</name>
    <dbReference type="NCBI Taxonomy" id="927083"/>
    <lineage>
        <taxon>Bacteria</taxon>
        <taxon>Pseudomonadati</taxon>
        <taxon>Myxococcota</taxon>
        <taxon>Polyangia</taxon>
        <taxon>Polyangiales</taxon>
        <taxon>Sandaracinaceae</taxon>
        <taxon>Sandaracinus</taxon>
    </lineage>
</organism>
<dbReference type="Pfam" id="PF13469">
    <property type="entry name" value="Sulfotransfer_3"/>
    <property type="match status" value="1"/>
</dbReference>
<gene>
    <name evidence="1" type="ORF">DB32_005499</name>
</gene>
<dbReference type="KEGG" id="samy:DB32_005499"/>
<dbReference type="OrthoDB" id="9777890at2"/>
<dbReference type="SUPFAM" id="SSF52540">
    <property type="entry name" value="P-loop containing nucleoside triphosphate hydrolases"/>
    <property type="match status" value="1"/>
</dbReference>
<evidence type="ECO:0008006" key="3">
    <source>
        <dbReference type="Google" id="ProtNLM"/>
    </source>
</evidence>
<evidence type="ECO:0000313" key="2">
    <source>
        <dbReference type="Proteomes" id="UP000034883"/>
    </source>
</evidence>
<dbReference type="PANTHER" id="PTHR36451">
    <property type="entry name" value="PAPS-DEPENDENT SULFOTRANSFERASE STF3"/>
    <property type="match status" value="1"/>
</dbReference>
<evidence type="ECO:0000313" key="1">
    <source>
        <dbReference type="EMBL" id="AKF08350.1"/>
    </source>
</evidence>
<dbReference type="PANTHER" id="PTHR36451:SF1">
    <property type="entry name" value="OMEGA-HYDROXY-BETA-DIHYDROMENAQUINONE-9 SULFOTRANSFERASE STF3"/>
    <property type="match status" value="1"/>
</dbReference>
<dbReference type="InterPro" id="IPR027417">
    <property type="entry name" value="P-loop_NTPase"/>
</dbReference>
<accession>A0A0F6W5Z1</accession>
<keyword evidence="2" id="KW-1185">Reference proteome</keyword>
<dbReference type="EMBL" id="CP011125">
    <property type="protein sequence ID" value="AKF08350.1"/>
    <property type="molecule type" value="Genomic_DNA"/>
</dbReference>
<sequence length="427" mass="49578">MRRVRLFARRSATSTDYRRPYRPRVIRLANRLMRGLGGRGWRISLDESSLIEAAEERTGLLDLGDASFRQPMRVLLRAIDEEARLHPIGRYITRERLISTLATRMRLEELVRRQPRIESERVAKPIVIVGLPRTGTTLLHRLLASDARIRTLSSWEALSPVPLDPAGADLEERQKRVANAQRAETGLRWMAPDFFAVHPVDALAPEEDVLLLDLAFRSTVPESTLRVPSYAMWLEEQDQTPAYRYMKRVLQSLQWQRPAEGEHARWVLKTPHHLEWLDVLLDVFPDATIVWTHRDPQQVVPSFCSMLAHGRGVFSDDVDPHEIGRSWLRKGTRMMTRAMDVRKRVGASRFVDVRYGELMENPLAVVRGIEERTGMPWTKDAETRMRDTLRSEVQHRHGVHRYRLSDFGLAERDVDRALEHYRDAFRV</sequence>
<name>A0A0F6W5Z1_9BACT</name>
<proteinExistence type="predicted"/>
<dbReference type="Gene3D" id="3.40.50.300">
    <property type="entry name" value="P-loop containing nucleotide triphosphate hydrolases"/>
    <property type="match status" value="1"/>
</dbReference>